<keyword evidence="2" id="KW-0067">ATP-binding</keyword>
<dbReference type="PANTHER" id="PTHR20953">
    <property type="entry name" value="KINASE-RELATED"/>
    <property type="match status" value="1"/>
</dbReference>
<dbReference type="InterPro" id="IPR045735">
    <property type="entry name" value="Spore_III_AA_AAA+_ATPase"/>
</dbReference>
<organism evidence="4 5">
    <name type="scientific">Hominiventricola filiformis</name>
    <dbReference type="NCBI Taxonomy" id="2885352"/>
    <lineage>
        <taxon>Bacteria</taxon>
        <taxon>Bacillati</taxon>
        <taxon>Bacillota</taxon>
        <taxon>Clostridia</taxon>
        <taxon>Lachnospirales</taxon>
        <taxon>Lachnospiraceae</taxon>
        <taxon>Hominiventricola</taxon>
    </lineage>
</organism>
<dbReference type="Pfam" id="PF19568">
    <property type="entry name" value="Spore_III_AA"/>
    <property type="match status" value="1"/>
</dbReference>
<reference evidence="4 5" key="1">
    <citation type="submission" date="2021-10" db="EMBL/GenBank/DDBJ databases">
        <title>Anaerobic single-cell dispensing facilitates the cultivation of human gut bacteria.</title>
        <authorList>
            <person name="Afrizal A."/>
        </authorList>
    </citation>
    <scope>NUCLEOTIDE SEQUENCE [LARGE SCALE GENOMIC DNA]</scope>
    <source>
        <strain evidence="4 5">CLA-AA-H276</strain>
    </source>
</reference>
<proteinExistence type="predicted"/>
<dbReference type="GO" id="GO:0005524">
    <property type="term" value="F:ATP binding"/>
    <property type="evidence" value="ECO:0007669"/>
    <property type="project" value="UniProtKB-KW"/>
</dbReference>
<sequence length="301" mass="33493">MKCNEIIELFPDILKNPLQAAKVDLWETEEIRVRAGQCLSVRVRGREWRLEVRYTVEEIRQILSYLANYSLYAYEGEIRQGYLTLPGGHRLGLVGRAVLEGDRITSLTEISALNLRLAHEKKGCADSVISCLWEQDNLCDTLVVSPPGGGKTTLLRDCIRQISNGTKEHRGRTVGVVDERSEIAGCCRGVPENDVGMRTDVLDGCPKTLGMRMLLRSMAPEVLAVDEIGSEEDVREIQYAANCGCTVFATVHGDSPDALQNQPNLRKLLETGAFQRLLFLEGRDAPGRIRQVTDHRGTVLC</sequence>
<accession>A0AAE3A792</accession>
<evidence type="ECO:0000313" key="5">
    <source>
        <dbReference type="Proteomes" id="UP001198220"/>
    </source>
</evidence>
<keyword evidence="1" id="KW-0547">Nucleotide-binding</keyword>
<evidence type="ECO:0000256" key="1">
    <source>
        <dbReference type="ARBA" id="ARBA00022741"/>
    </source>
</evidence>
<dbReference type="Gene3D" id="3.40.50.300">
    <property type="entry name" value="P-loop containing nucleotide triphosphate hydrolases"/>
    <property type="match status" value="1"/>
</dbReference>
<comment type="caution">
    <text evidence="4">The sequence shown here is derived from an EMBL/GenBank/DDBJ whole genome shotgun (WGS) entry which is preliminary data.</text>
</comment>
<dbReference type="InterPro" id="IPR027417">
    <property type="entry name" value="P-loop_NTPase"/>
</dbReference>
<dbReference type="InterPro" id="IPR014217">
    <property type="entry name" value="Spore_III_AA"/>
</dbReference>
<evidence type="ECO:0000313" key="4">
    <source>
        <dbReference type="EMBL" id="MCC2125200.1"/>
    </source>
</evidence>
<feature type="domain" description="Stage III sporulation protein AA AAA+ ATPase" evidence="3">
    <location>
        <begin position="3"/>
        <end position="300"/>
    </location>
</feature>
<evidence type="ECO:0000256" key="2">
    <source>
        <dbReference type="ARBA" id="ARBA00022840"/>
    </source>
</evidence>
<gene>
    <name evidence="4" type="primary">spoIIIAA</name>
    <name evidence="4" type="ORF">LKD36_03290</name>
</gene>
<name>A0AAE3A792_9FIRM</name>
<dbReference type="RefSeq" id="WP_308458668.1">
    <property type="nucleotide sequence ID" value="NZ_JAJEPS010000002.1"/>
</dbReference>
<dbReference type="Proteomes" id="UP001198220">
    <property type="component" value="Unassembled WGS sequence"/>
</dbReference>
<dbReference type="AlphaFoldDB" id="A0AAE3A792"/>
<dbReference type="NCBIfam" id="TIGR02858">
    <property type="entry name" value="spore_III_AA"/>
    <property type="match status" value="1"/>
</dbReference>
<dbReference type="SUPFAM" id="SSF52540">
    <property type="entry name" value="P-loop containing nucleoside triphosphate hydrolases"/>
    <property type="match status" value="1"/>
</dbReference>
<dbReference type="PANTHER" id="PTHR20953:SF3">
    <property type="entry name" value="P-LOOP CONTAINING NUCLEOSIDE TRIPHOSPHATE HYDROLASES SUPERFAMILY PROTEIN"/>
    <property type="match status" value="1"/>
</dbReference>
<evidence type="ECO:0000259" key="3">
    <source>
        <dbReference type="Pfam" id="PF19568"/>
    </source>
</evidence>
<keyword evidence="5" id="KW-1185">Reference proteome</keyword>
<dbReference type="EMBL" id="JAJEPS010000002">
    <property type="protein sequence ID" value="MCC2125200.1"/>
    <property type="molecule type" value="Genomic_DNA"/>
</dbReference>
<protein>
    <submittedName>
        <fullName evidence="4">Stage III sporulation protein AA</fullName>
    </submittedName>
</protein>